<name>A0A7D5JZS8_9MICO</name>
<reference evidence="1 2" key="1">
    <citation type="submission" date="2020-06" db="EMBL/GenBank/DDBJ databases">
        <authorList>
            <person name="Jo H."/>
        </authorList>
    </citation>
    <scope>NUCLEOTIDE SEQUENCE [LARGE SCALE GENOMIC DNA]</scope>
    <source>
        <strain evidence="1 2">I46</strain>
    </source>
</reference>
<sequence length="75" mass="7991">MTGGEAERPLHVEVRRGTPTAEELAAVIAVVSDAYAQEAAAAVADDGPPESAWRRSARALRTPLRRGFGWGRFTG</sequence>
<gene>
    <name evidence="1" type="ORF">HW566_12650</name>
</gene>
<evidence type="ECO:0000313" key="2">
    <source>
        <dbReference type="Proteomes" id="UP000509638"/>
    </source>
</evidence>
<protein>
    <submittedName>
        <fullName evidence="1">Acyl-CoA carboxylase subunit epsilon</fullName>
    </submittedName>
</protein>
<proteinExistence type="predicted"/>
<dbReference type="AlphaFoldDB" id="A0A7D5JZS8"/>
<dbReference type="GO" id="GO:0004658">
    <property type="term" value="F:propionyl-CoA carboxylase activity"/>
    <property type="evidence" value="ECO:0007669"/>
    <property type="project" value="InterPro"/>
</dbReference>
<dbReference type="InterPro" id="IPR032716">
    <property type="entry name" value="ACC_epsilon"/>
</dbReference>
<evidence type="ECO:0000313" key="1">
    <source>
        <dbReference type="EMBL" id="QLD12543.1"/>
    </source>
</evidence>
<accession>A0A7D5JZS8</accession>
<dbReference type="Pfam" id="PF13822">
    <property type="entry name" value="ACC_epsilon"/>
    <property type="match status" value="1"/>
</dbReference>
<dbReference type="EMBL" id="CP058316">
    <property type="protein sequence ID" value="QLD12543.1"/>
    <property type="molecule type" value="Genomic_DNA"/>
</dbReference>
<organism evidence="1 2">
    <name type="scientific">Microbacterium oleivorans</name>
    <dbReference type="NCBI Taxonomy" id="273677"/>
    <lineage>
        <taxon>Bacteria</taxon>
        <taxon>Bacillati</taxon>
        <taxon>Actinomycetota</taxon>
        <taxon>Actinomycetes</taxon>
        <taxon>Micrococcales</taxon>
        <taxon>Microbacteriaceae</taxon>
        <taxon>Microbacterium</taxon>
    </lineage>
</organism>
<dbReference type="GO" id="GO:0003989">
    <property type="term" value="F:acetyl-CoA carboxylase activity"/>
    <property type="evidence" value="ECO:0007669"/>
    <property type="project" value="InterPro"/>
</dbReference>
<dbReference type="Proteomes" id="UP000509638">
    <property type="component" value="Chromosome"/>
</dbReference>
<dbReference type="RefSeq" id="WP_178013386.1">
    <property type="nucleotide sequence ID" value="NZ_CP058316.1"/>
</dbReference>